<evidence type="ECO:0000256" key="5">
    <source>
        <dbReference type="ARBA" id="ARBA00023136"/>
    </source>
</evidence>
<evidence type="ECO:0000313" key="8">
    <source>
        <dbReference type="EMBL" id="EHJ56001.1"/>
    </source>
</evidence>
<feature type="transmembrane region" description="Helical" evidence="6">
    <location>
        <begin position="148"/>
        <end position="171"/>
    </location>
</feature>
<evidence type="ECO:0000256" key="2">
    <source>
        <dbReference type="ARBA" id="ARBA00022475"/>
    </source>
</evidence>
<dbReference type="InterPro" id="IPR052536">
    <property type="entry name" value="ABC-4_Integral_Memb_Prot"/>
</dbReference>
<dbReference type="STRING" id="764291.STRUR_1146"/>
<feature type="transmembrane region" description="Helical" evidence="6">
    <location>
        <begin position="192"/>
        <end position="210"/>
    </location>
</feature>
<organism evidence="8 9">
    <name type="scientific">Streptococcus urinalis 2285-97</name>
    <dbReference type="NCBI Taxonomy" id="764291"/>
    <lineage>
        <taxon>Bacteria</taxon>
        <taxon>Bacillati</taxon>
        <taxon>Bacillota</taxon>
        <taxon>Bacilli</taxon>
        <taxon>Lactobacillales</taxon>
        <taxon>Streptococcaceae</taxon>
        <taxon>Streptococcus</taxon>
    </lineage>
</organism>
<comment type="caution">
    <text evidence="8">The sequence shown here is derived from an EMBL/GenBank/DDBJ whole genome shotgun (WGS) entry which is preliminary data.</text>
</comment>
<feature type="transmembrane region" description="Helical" evidence="6">
    <location>
        <begin position="21"/>
        <end position="40"/>
    </location>
</feature>
<dbReference type="PIRSF" id="PIRSF018968">
    <property type="entry name" value="ABC_permease_BceB"/>
    <property type="match status" value="1"/>
</dbReference>
<feature type="transmembrane region" description="Helical" evidence="6">
    <location>
        <begin position="222"/>
        <end position="249"/>
    </location>
</feature>
<keyword evidence="6" id="KW-0813">Transport</keyword>
<dbReference type="PANTHER" id="PTHR46795">
    <property type="entry name" value="ABC TRANSPORTER PERMEASE-RELATED-RELATED"/>
    <property type="match status" value="1"/>
</dbReference>
<dbReference type="InterPro" id="IPR003838">
    <property type="entry name" value="ABC3_permease_C"/>
</dbReference>
<feature type="transmembrane region" description="Helical" evidence="6">
    <location>
        <begin position="279"/>
        <end position="304"/>
    </location>
</feature>
<accession>G5KFY7</accession>
<evidence type="ECO:0000256" key="4">
    <source>
        <dbReference type="ARBA" id="ARBA00022989"/>
    </source>
</evidence>
<proteinExistence type="inferred from homology"/>
<dbReference type="AlphaFoldDB" id="G5KFY7"/>
<evidence type="ECO:0000313" key="9">
    <source>
        <dbReference type="Proteomes" id="UP000005388"/>
    </source>
</evidence>
<feature type="transmembrane region" description="Helical" evidence="6">
    <location>
        <begin position="97"/>
        <end position="128"/>
    </location>
</feature>
<feature type="domain" description="ABC3 transporter permease C-terminal" evidence="7">
    <location>
        <begin position="58"/>
        <end position="176"/>
    </location>
</feature>
<evidence type="ECO:0000256" key="1">
    <source>
        <dbReference type="ARBA" id="ARBA00004651"/>
    </source>
</evidence>
<dbReference type="Proteomes" id="UP000005388">
    <property type="component" value="Unassembled WGS sequence"/>
</dbReference>
<reference evidence="8 9" key="1">
    <citation type="journal article" date="2014" name="Int. J. Syst. Evol. Microbiol.">
        <title>Phylogenomics and the dynamic genome evolution of the genus Streptococcus.</title>
        <authorList>
            <consortium name="The Broad Institute Genome Sequencing Platform"/>
            <person name="Richards V.P."/>
            <person name="Palmer S.R."/>
            <person name="Pavinski Bitar P.D."/>
            <person name="Qin X."/>
            <person name="Weinstock G.M."/>
            <person name="Highlander S.K."/>
            <person name="Town C.D."/>
            <person name="Burne R.A."/>
            <person name="Stanhope M.J."/>
        </authorList>
    </citation>
    <scope>NUCLEOTIDE SEQUENCE [LARGE SCALE GENOMIC DNA]</scope>
    <source>
        <strain evidence="8 9">2285-97</strain>
    </source>
</reference>
<dbReference type="InterPro" id="IPR027022">
    <property type="entry name" value="ABC_permease_BceB-typ"/>
</dbReference>
<dbReference type="GO" id="GO:0005886">
    <property type="term" value="C:plasma membrane"/>
    <property type="evidence" value="ECO:0007669"/>
    <property type="project" value="UniProtKB-SubCell"/>
</dbReference>
<dbReference type="RefSeq" id="WP_006738775.1">
    <property type="nucleotide sequence ID" value="NZ_AEUZ02000001.1"/>
</dbReference>
<feature type="transmembrane region" description="Helical" evidence="6">
    <location>
        <begin position="524"/>
        <end position="551"/>
    </location>
</feature>
<feature type="transmembrane region" description="Helical" evidence="6">
    <location>
        <begin position="52"/>
        <end position="76"/>
    </location>
</feature>
<evidence type="ECO:0000256" key="3">
    <source>
        <dbReference type="ARBA" id="ARBA00022692"/>
    </source>
</evidence>
<feature type="transmembrane region" description="Helical" evidence="6">
    <location>
        <begin position="585"/>
        <end position="607"/>
    </location>
</feature>
<keyword evidence="3 6" id="KW-0812">Transmembrane</keyword>
<evidence type="ECO:0000256" key="6">
    <source>
        <dbReference type="PIRNR" id="PIRNR018968"/>
    </source>
</evidence>
<comment type="subcellular location">
    <subcellularLocation>
        <location evidence="1 6">Cell membrane</location>
        <topology evidence="1 6">Multi-pass membrane protein</topology>
    </subcellularLocation>
</comment>
<keyword evidence="5 6" id="KW-0472">Membrane</keyword>
<keyword evidence="4 6" id="KW-1133">Transmembrane helix</keyword>
<keyword evidence="9" id="KW-1185">Reference proteome</keyword>
<feature type="transmembrane region" description="Helical" evidence="6">
    <location>
        <begin position="613"/>
        <end position="640"/>
    </location>
</feature>
<dbReference type="PANTHER" id="PTHR46795:SF3">
    <property type="entry name" value="ABC TRANSPORTER PERMEASE"/>
    <property type="match status" value="1"/>
</dbReference>
<dbReference type="Pfam" id="PF02687">
    <property type="entry name" value="FtsX"/>
    <property type="match status" value="1"/>
</dbReference>
<dbReference type="GO" id="GO:0055085">
    <property type="term" value="P:transmembrane transport"/>
    <property type="evidence" value="ECO:0007669"/>
    <property type="project" value="UniProtKB-UniRule"/>
</dbReference>
<sequence>MFYLKIAWRNCKNSISVTLPFVLSSVILFSLNAIVLIILFSPISKSMQDGKILLGLSVAVLSIFSLIMEVYSYRFLLNQRTKEFGLYNILGMTKKQVGLISTLELVIIYFFTIVIGSLVSAIFSHVFYLIFVNLIHYDQLRLTLSPSAFIITILSFAFIFLICEIVGLIKIRKTSPLMLFQEQEKGEKEPKGNGLLALLSIVALSVGYYLSLSSKHIAALAVLYRFFIAVVLVIIGTYLFYISFMTWYLKKRRQNKAYFYKPEHFVSTSQMIFRMKQNAVGLANITILSIMTFVTIATTTALYYNTNNMARQLYPKNTTLELNIPDKVDPKAYYQEHVFNQLNLTQKDYLFYRSELISIPITRQKEVLITKDDLLKPKYSKIGYVYLMTQKDFKALGNKIPHLSKNQTAFYTQKGDSIVKHFNLLGMSFDNIKNLQEAKLPEVTNTYNPGILVVSDEAVLAKIYHKVTSVSDLNQDSTGTYKAYANLTQKQRQLISDKNQVIYDKNKKVIGHLSYKSDYLSSTYAMTGGFLFTGFLLGLSFILGTALIIYYKQYSEGIEDKKAYHILQEVGMSQKQVKQTINSQILMVFFMPIALAIIHFVIALTMLKQMLLIFGVLNSSMIYLVSAITILVIIGIYFLIYRLTGKTYYSIIER</sequence>
<keyword evidence="2 6" id="KW-1003">Cell membrane</keyword>
<evidence type="ECO:0000259" key="7">
    <source>
        <dbReference type="Pfam" id="PF02687"/>
    </source>
</evidence>
<dbReference type="EMBL" id="AEUZ02000001">
    <property type="protein sequence ID" value="EHJ56001.1"/>
    <property type="molecule type" value="Genomic_DNA"/>
</dbReference>
<protein>
    <submittedName>
        <fullName evidence="8">Efflux ABC transporter, permease protein</fullName>
    </submittedName>
</protein>
<gene>
    <name evidence="8" type="ORF">STRUR_1146</name>
</gene>
<comment type="similarity">
    <text evidence="6">Belongs to the ABC-4 integral membrane protein family.</text>
</comment>
<dbReference type="eggNOG" id="COG0577">
    <property type="taxonomic scope" value="Bacteria"/>
</dbReference>
<name>G5KFY7_9STRE</name>